<dbReference type="InterPro" id="IPR013704">
    <property type="entry name" value="UPF0313_N"/>
</dbReference>
<dbReference type="GO" id="GO:0051539">
    <property type="term" value="F:4 iron, 4 sulfur cluster binding"/>
    <property type="evidence" value="ECO:0007669"/>
    <property type="project" value="UniProtKB-KW"/>
</dbReference>
<feature type="non-terminal residue" evidence="8">
    <location>
        <position position="533"/>
    </location>
</feature>
<dbReference type="EMBL" id="PFKO01000071">
    <property type="protein sequence ID" value="PIY33498.1"/>
    <property type="molecule type" value="Genomic_DNA"/>
</dbReference>
<dbReference type="PROSITE" id="PS51918">
    <property type="entry name" value="RADICAL_SAM"/>
    <property type="match status" value="1"/>
</dbReference>
<comment type="caution">
    <text evidence="8">The sequence shown here is derived from an EMBL/GenBank/DDBJ whole genome shotgun (WGS) entry which is preliminary data.</text>
</comment>
<dbReference type="SMART" id="SM00729">
    <property type="entry name" value="Elp3"/>
    <property type="match status" value="1"/>
</dbReference>
<evidence type="ECO:0000256" key="5">
    <source>
        <dbReference type="ARBA" id="ARBA00023004"/>
    </source>
</evidence>
<dbReference type="Pfam" id="PF04055">
    <property type="entry name" value="Radical_SAM"/>
    <property type="match status" value="1"/>
</dbReference>
<dbReference type="InterPro" id="IPR022946">
    <property type="entry name" value="UPF0313"/>
</dbReference>
<keyword evidence="2" id="KW-0004">4Fe-4S</keyword>
<organism evidence="8 9">
    <name type="scientific">Candidatus Infernicultor aquiphilus</name>
    <dbReference type="NCBI Taxonomy" id="1805029"/>
    <lineage>
        <taxon>Bacteria</taxon>
        <taxon>Pseudomonadati</taxon>
        <taxon>Atribacterota</taxon>
        <taxon>Candidatus Phoenicimicrobiia</taxon>
        <taxon>Candidatus Pheonicimicrobiales</taxon>
        <taxon>Candidatus Phoenicimicrobiaceae</taxon>
        <taxon>Candidatus Infernicultor</taxon>
    </lineage>
</organism>
<evidence type="ECO:0000256" key="4">
    <source>
        <dbReference type="ARBA" id="ARBA00022723"/>
    </source>
</evidence>
<dbReference type="NCBIfam" id="TIGR03904">
    <property type="entry name" value="SAM_YgiQ"/>
    <property type="match status" value="1"/>
</dbReference>
<evidence type="ECO:0000256" key="1">
    <source>
        <dbReference type="ARBA" id="ARBA00001966"/>
    </source>
</evidence>
<dbReference type="SFLD" id="SFLDG01069">
    <property type="entry name" value="UPF0313"/>
    <property type="match status" value="1"/>
</dbReference>
<keyword evidence="4" id="KW-0479">Metal-binding</keyword>
<evidence type="ECO:0000256" key="3">
    <source>
        <dbReference type="ARBA" id="ARBA00022691"/>
    </source>
</evidence>
<dbReference type="RefSeq" id="WP_406606930.1">
    <property type="nucleotide sequence ID" value="NZ_PFKO01000071.1"/>
</dbReference>
<name>A0A2M7PSA5_9BACT</name>
<dbReference type="SFLD" id="SFLDG01082">
    <property type="entry name" value="B12-binding_domain_containing"/>
    <property type="match status" value="1"/>
</dbReference>
<dbReference type="AlphaFoldDB" id="A0A2M7PSA5"/>
<accession>A0A2M7PSA5</accession>
<evidence type="ECO:0000259" key="7">
    <source>
        <dbReference type="PROSITE" id="PS51918"/>
    </source>
</evidence>
<dbReference type="Proteomes" id="UP000230646">
    <property type="component" value="Unassembled WGS sequence"/>
</dbReference>
<reference evidence="8 9" key="1">
    <citation type="submission" date="2017-09" db="EMBL/GenBank/DDBJ databases">
        <title>Depth-based differentiation of microbial function through sediment-hosted aquifers and enrichment of novel symbionts in the deep terrestrial subsurface.</title>
        <authorList>
            <person name="Probst A.J."/>
            <person name="Ladd B."/>
            <person name="Jarett J.K."/>
            <person name="Geller-Mcgrath D.E."/>
            <person name="Sieber C.M."/>
            <person name="Emerson J.B."/>
            <person name="Anantharaman K."/>
            <person name="Thomas B.C."/>
            <person name="Malmstrom R."/>
            <person name="Stieglmeier M."/>
            <person name="Klingl A."/>
            <person name="Woyke T."/>
            <person name="Ryan C.M."/>
            <person name="Banfield J.F."/>
        </authorList>
    </citation>
    <scope>NUCLEOTIDE SEQUENCE [LARGE SCALE GENOMIC DNA]</scope>
    <source>
        <strain evidence="8">CG_4_10_14_3_um_filter_34_13</strain>
    </source>
</reference>
<evidence type="ECO:0000256" key="6">
    <source>
        <dbReference type="ARBA" id="ARBA00023014"/>
    </source>
</evidence>
<dbReference type="InterPro" id="IPR006638">
    <property type="entry name" value="Elp3/MiaA/NifB-like_rSAM"/>
</dbReference>
<dbReference type="InterPro" id="IPR007197">
    <property type="entry name" value="rSAM"/>
</dbReference>
<keyword evidence="3" id="KW-0949">S-adenosyl-L-methionine</keyword>
<keyword evidence="6" id="KW-0411">Iron-sulfur</keyword>
<protein>
    <submittedName>
        <fullName evidence="8">YgiQ family radical SAM protein</fullName>
    </submittedName>
</protein>
<dbReference type="SUPFAM" id="SSF102114">
    <property type="entry name" value="Radical SAM enzymes"/>
    <property type="match status" value="1"/>
</dbReference>
<dbReference type="InterPro" id="IPR023404">
    <property type="entry name" value="rSAM_horseshoe"/>
</dbReference>
<keyword evidence="5" id="KW-0408">Iron</keyword>
<feature type="domain" description="Radical SAM core" evidence="7">
    <location>
        <begin position="287"/>
        <end position="533"/>
    </location>
</feature>
<gene>
    <name evidence="8" type="ORF">COZ07_01985</name>
</gene>
<dbReference type="HAMAP" id="MF_01251">
    <property type="entry name" value="UPF0313"/>
    <property type="match status" value="1"/>
</dbReference>
<dbReference type="PANTHER" id="PTHR32331:SF0">
    <property type="entry name" value="UPF0313 PROTEIN YGIQ"/>
    <property type="match status" value="1"/>
</dbReference>
<evidence type="ECO:0000256" key="2">
    <source>
        <dbReference type="ARBA" id="ARBA00022485"/>
    </source>
</evidence>
<proteinExistence type="inferred from homology"/>
<dbReference type="Pfam" id="PF08497">
    <property type="entry name" value="Radical_SAM_N"/>
    <property type="match status" value="1"/>
</dbReference>
<dbReference type="SFLD" id="SFLDS00029">
    <property type="entry name" value="Radical_SAM"/>
    <property type="match status" value="1"/>
</dbReference>
<dbReference type="PANTHER" id="PTHR32331">
    <property type="entry name" value="UPF0313 PROTEIN YGIQ"/>
    <property type="match status" value="1"/>
</dbReference>
<dbReference type="InterPro" id="IPR058240">
    <property type="entry name" value="rSAM_sf"/>
</dbReference>
<comment type="cofactor">
    <cofactor evidence="1">
        <name>[4Fe-4S] cluster</name>
        <dbReference type="ChEBI" id="CHEBI:49883"/>
    </cofactor>
</comment>
<dbReference type="GO" id="GO:0046872">
    <property type="term" value="F:metal ion binding"/>
    <property type="evidence" value="ECO:0007669"/>
    <property type="project" value="UniProtKB-KW"/>
</dbReference>
<dbReference type="PROSITE" id="PS01278">
    <property type="entry name" value="MTTASE_RADICAL"/>
    <property type="match status" value="1"/>
</dbReference>
<evidence type="ECO:0000313" key="8">
    <source>
        <dbReference type="EMBL" id="PIY33498.1"/>
    </source>
</evidence>
<dbReference type="GO" id="GO:0003824">
    <property type="term" value="F:catalytic activity"/>
    <property type="evidence" value="ECO:0007669"/>
    <property type="project" value="InterPro"/>
</dbReference>
<sequence length="533" mass="61517">MFLPTSREEIKRLSWKKLDIIIVTGDTYLDSPYIGAAVIGKVLFAAGYKVGIIAQPDLNSEIDITRLGEPAIFWGITAGSVDSMVANYTALKKKRRKDDFTPGGENTKRPNRATIVYCNLIKKYFKNTKPLVLGGIEASLRRITHYDYWDDKIRKSILFDSKADILIYGMGEKSVLELAEKLESGEDFKKIRGLCYISPQPQEGFIILPSYQEVQEDKQKFITMFHDFYLNNDPLTAKGLCQKQDSRYLIQNPPNYPLSQKRLDQIYDLDYEREVHPYYRKDGSVKALETIKFSIPTHRGCYGDCNFCSIAVHQGRTIQQRSEKSILKEVKLLASMKDFKGYILDLGGPTANMYGIECQKKLKLGSCPNKRCLYPQICANLQINHQAQIEILKKIRKIKGIKKVFVASGIRYDMLLEDQKYGEEYLRELIKHHISGQLKIAPEHIEDNVLEKMGKPDQGYLKKFKDKFFQINKELKKKQFLTYYLIAAHPGCKEEDMQRLKKFTSQELKINPEQVQIFTPLPSTYSTLMYYTE</sequence>
<dbReference type="InterPro" id="IPR020612">
    <property type="entry name" value="Methylthiotransferase_CS"/>
</dbReference>
<evidence type="ECO:0000313" key="9">
    <source>
        <dbReference type="Proteomes" id="UP000230646"/>
    </source>
</evidence>
<dbReference type="Gene3D" id="3.80.30.20">
    <property type="entry name" value="tm_1862 like domain"/>
    <property type="match status" value="1"/>
</dbReference>